<organism evidence="1">
    <name type="scientific">bioreactor metagenome</name>
    <dbReference type="NCBI Taxonomy" id="1076179"/>
    <lineage>
        <taxon>unclassified sequences</taxon>
        <taxon>metagenomes</taxon>
        <taxon>ecological metagenomes</taxon>
    </lineage>
</organism>
<reference evidence="1" key="1">
    <citation type="submission" date="2019-08" db="EMBL/GenBank/DDBJ databases">
        <authorList>
            <person name="Kucharzyk K."/>
            <person name="Murdoch R.W."/>
            <person name="Higgins S."/>
            <person name="Loffler F."/>
        </authorList>
    </citation>
    <scope>NUCLEOTIDE SEQUENCE</scope>
</reference>
<dbReference type="EMBL" id="VSSQ01032729">
    <property type="protein sequence ID" value="MPM84089.1"/>
    <property type="molecule type" value="Genomic_DNA"/>
</dbReference>
<comment type="caution">
    <text evidence="1">The sequence shown here is derived from an EMBL/GenBank/DDBJ whole genome shotgun (WGS) entry which is preliminary data.</text>
</comment>
<dbReference type="AlphaFoldDB" id="A0A645D4F9"/>
<sequence length="358" mass="38018">MRVEVPDRHRQVGIGVHQPRIGGDDAVPVGVRVVAGGQVEPVAVADQRRHRVRGGAVHPDLAVGVQRHEPPGRVHHGVDHREVQTEVLGDVLPVLHRGAAHRVGPDPDSGGPDRVEVDDVGEVVAVRRAVVEPGDLRGRLLVRQALDRRRVGDQGVRPGGDDRGGVGVGGAAVRRVVLEAAVARRVVRGGDDDAVGRGLGVGLVPVVHHDRARQRRGRGVLVLAFGPDIDAVGDQHLDRRPPCGQGQCMGVLAEVERADESLFGAVLDDRLGDRGDVGIVERPVETRATMTRGAEDDLLVGIRRVGDDVVIGGEDVVDVDEVFRKCRLTSACVSHGFIMPLVGWAGQATPEGDGTGQW</sequence>
<evidence type="ECO:0000313" key="1">
    <source>
        <dbReference type="EMBL" id="MPM84089.1"/>
    </source>
</evidence>
<accession>A0A645D4F9</accession>
<gene>
    <name evidence="1" type="ORF">SDC9_131160</name>
</gene>
<proteinExistence type="predicted"/>
<protein>
    <submittedName>
        <fullName evidence="1">Uncharacterized protein</fullName>
    </submittedName>
</protein>
<name>A0A645D4F9_9ZZZZ</name>